<dbReference type="Proteomes" id="UP001156627">
    <property type="component" value="Unassembled WGS sequence"/>
</dbReference>
<dbReference type="Pfam" id="PF20240">
    <property type="entry name" value="DUF6597"/>
    <property type="match status" value="1"/>
</dbReference>
<evidence type="ECO:0000256" key="2">
    <source>
        <dbReference type="ARBA" id="ARBA00023125"/>
    </source>
</evidence>
<dbReference type="Gene3D" id="1.10.10.60">
    <property type="entry name" value="Homeodomain-like"/>
    <property type="match status" value="1"/>
</dbReference>
<evidence type="ECO:0000313" key="5">
    <source>
        <dbReference type="EMBL" id="GLQ90010.1"/>
    </source>
</evidence>
<evidence type="ECO:0000256" key="1">
    <source>
        <dbReference type="ARBA" id="ARBA00023015"/>
    </source>
</evidence>
<dbReference type="SMART" id="SM00342">
    <property type="entry name" value="HTH_ARAC"/>
    <property type="match status" value="1"/>
</dbReference>
<keyword evidence="2" id="KW-0238">DNA-binding</keyword>
<keyword evidence="3" id="KW-0804">Transcription</keyword>
<name>A0ABQ5XE92_9GAMM</name>
<dbReference type="SUPFAM" id="SSF46689">
    <property type="entry name" value="Homeodomain-like"/>
    <property type="match status" value="1"/>
</dbReference>
<reference evidence="6" key="1">
    <citation type="journal article" date="2019" name="Int. J. Syst. Evol. Microbiol.">
        <title>The Global Catalogue of Microorganisms (GCM) 10K type strain sequencing project: providing services to taxonomists for standard genome sequencing and annotation.</title>
        <authorList>
            <consortium name="The Broad Institute Genomics Platform"/>
            <consortium name="The Broad Institute Genome Sequencing Center for Infectious Disease"/>
            <person name="Wu L."/>
            <person name="Ma J."/>
        </authorList>
    </citation>
    <scope>NUCLEOTIDE SEQUENCE [LARGE SCALE GENOMIC DNA]</scope>
    <source>
        <strain evidence="6">NBRC 111981</strain>
    </source>
</reference>
<comment type="caution">
    <text evidence="5">The sequence shown here is derived from an EMBL/GenBank/DDBJ whole genome shotgun (WGS) entry which is preliminary data.</text>
</comment>
<dbReference type="RefSeq" id="WP_345782715.1">
    <property type="nucleotide sequence ID" value="NZ_BSOA01000046.1"/>
</dbReference>
<dbReference type="Pfam" id="PF12833">
    <property type="entry name" value="HTH_18"/>
    <property type="match status" value="1"/>
</dbReference>
<organism evidence="5 6">
    <name type="scientific">Dyella flagellata</name>
    <dbReference type="NCBI Taxonomy" id="1867833"/>
    <lineage>
        <taxon>Bacteria</taxon>
        <taxon>Pseudomonadati</taxon>
        <taxon>Pseudomonadota</taxon>
        <taxon>Gammaproteobacteria</taxon>
        <taxon>Lysobacterales</taxon>
        <taxon>Rhodanobacteraceae</taxon>
        <taxon>Dyella</taxon>
    </lineage>
</organism>
<dbReference type="EMBL" id="BSOA01000046">
    <property type="protein sequence ID" value="GLQ90010.1"/>
    <property type="molecule type" value="Genomic_DNA"/>
</dbReference>
<feature type="domain" description="HTH araC/xylS-type" evidence="4">
    <location>
        <begin position="177"/>
        <end position="260"/>
    </location>
</feature>
<dbReference type="InterPro" id="IPR050204">
    <property type="entry name" value="AraC_XylS_family_regulators"/>
</dbReference>
<dbReference type="InterPro" id="IPR018060">
    <property type="entry name" value="HTH_AraC"/>
</dbReference>
<dbReference type="PANTHER" id="PTHR46796">
    <property type="entry name" value="HTH-TYPE TRANSCRIPTIONAL ACTIVATOR RHAS-RELATED"/>
    <property type="match status" value="1"/>
</dbReference>
<evidence type="ECO:0000259" key="4">
    <source>
        <dbReference type="PROSITE" id="PS01124"/>
    </source>
</evidence>
<dbReference type="InterPro" id="IPR046532">
    <property type="entry name" value="DUF6597"/>
</dbReference>
<accession>A0ABQ5XE92</accession>
<evidence type="ECO:0000256" key="3">
    <source>
        <dbReference type="ARBA" id="ARBA00023163"/>
    </source>
</evidence>
<proteinExistence type="predicted"/>
<evidence type="ECO:0000313" key="6">
    <source>
        <dbReference type="Proteomes" id="UP001156627"/>
    </source>
</evidence>
<sequence length="270" mass="30125">MGFQRIIPAPPLAPVIEAIWDWDMPAGTFGYERILPGPGAGLIINLAEDETRVYQDDEDRHCLRASGSVIGGPYRHSWIIDTAEQVRVMGVSFRPGGVHALIGISAEELGVRDINLEDMFGANARRLRQRLLETACPMQRLALLEQWLRTLCDEPAWDAIILHAAAALAHVPEVPGIGRLQRESGYSAHRFGQLFRRHIGMTAKHYARLMRFRAVVEMAHAATQPDWAQIALDGGFCDQAHLSHEFRRFAGISPSEFVAQRGPYPNHVPI</sequence>
<keyword evidence="6" id="KW-1185">Reference proteome</keyword>
<gene>
    <name evidence="5" type="ORF">GCM10007898_35850</name>
</gene>
<keyword evidence="1" id="KW-0805">Transcription regulation</keyword>
<dbReference type="PROSITE" id="PS01124">
    <property type="entry name" value="HTH_ARAC_FAMILY_2"/>
    <property type="match status" value="1"/>
</dbReference>
<protein>
    <recommendedName>
        <fullName evidence="4">HTH araC/xylS-type domain-containing protein</fullName>
    </recommendedName>
</protein>
<dbReference type="InterPro" id="IPR009057">
    <property type="entry name" value="Homeodomain-like_sf"/>
</dbReference>